<dbReference type="GO" id="GO:0097175">
    <property type="term" value="P:1,6-anhydro-N-acetyl-beta-muramic acid catabolic process"/>
    <property type="evidence" value="ECO:0007669"/>
    <property type="project" value="UniProtKB-UniRule"/>
</dbReference>
<dbReference type="PANTHER" id="PTHR30605">
    <property type="entry name" value="ANHYDRO-N-ACETYLMURAMIC ACID KINASE"/>
    <property type="match status" value="1"/>
</dbReference>
<comment type="similarity">
    <text evidence="1">Belongs to the anhydro-N-acetylmuramic acid kinase family.</text>
</comment>
<sequence>MVVAGVMSGTSADGVDVAICRISPAFKVGGTPRIKLIGHLGMAYPKTVRAAVLCAMDADAISVAELARLNWRLGEVYAEAVAKAQEKFGVKAKLVGCHGQTVYHQGASQTYLGRAMRATWQMGEAAVIAEKLRATVVSDFRPGDLAAGGQGAPLVPMLDYCMFRSAKVSRVLLNLGGIGNLTAIPAEAGPDGLMAFDTGPGNMVIDACMKRLYEREFDRGGAVARTGTVLRNVVEKILQEPYFSALPPKSCGREQFGEVFVSRFIAMCREAGGREDRDEDVVATATALTAASVVDAYRRFVRGHVGQAAPSSRVEFVVAGGGTKNALLMSMLTEALGAMGVKVRLMDELGIPAQAKEAVAFALLAWLRWNGLPGNIPVATGAGRSVVLGKVTHG</sequence>
<dbReference type="KEGG" id="temp:RBB75_18970"/>
<dbReference type="Pfam" id="PF03702">
    <property type="entry name" value="AnmK"/>
    <property type="match status" value="1"/>
</dbReference>
<dbReference type="Gene3D" id="3.30.420.40">
    <property type="match status" value="2"/>
</dbReference>
<comment type="pathway">
    <text evidence="1">Cell wall biogenesis; peptidoglycan recycling.</text>
</comment>
<keyword evidence="1" id="KW-0119">Carbohydrate metabolism</keyword>
<comment type="catalytic activity">
    <reaction evidence="1">
        <text>1,6-anhydro-N-acetyl-beta-muramate + ATP + H2O = N-acetyl-D-muramate 6-phosphate + ADP + H(+)</text>
        <dbReference type="Rhea" id="RHEA:24952"/>
        <dbReference type="ChEBI" id="CHEBI:15377"/>
        <dbReference type="ChEBI" id="CHEBI:15378"/>
        <dbReference type="ChEBI" id="CHEBI:30616"/>
        <dbReference type="ChEBI" id="CHEBI:58690"/>
        <dbReference type="ChEBI" id="CHEBI:58722"/>
        <dbReference type="ChEBI" id="CHEBI:456216"/>
        <dbReference type="EC" id="2.7.1.170"/>
    </reaction>
</comment>
<dbReference type="HAMAP" id="MF_01270">
    <property type="entry name" value="AnhMurNAc_kinase"/>
    <property type="match status" value="1"/>
</dbReference>
<dbReference type="EMBL" id="CP132932">
    <property type="protein sequence ID" value="XCB28759.1"/>
    <property type="molecule type" value="Genomic_DNA"/>
</dbReference>
<dbReference type="GO" id="GO:0006040">
    <property type="term" value="P:amino sugar metabolic process"/>
    <property type="evidence" value="ECO:0007669"/>
    <property type="project" value="InterPro"/>
</dbReference>
<feature type="binding site" evidence="1">
    <location>
        <begin position="9"/>
        <end position="16"/>
    </location>
    <ligand>
        <name>ATP</name>
        <dbReference type="ChEBI" id="CHEBI:30616"/>
    </ligand>
</feature>
<dbReference type="PANTHER" id="PTHR30605:SF0">
    <property type="entry name" value="ANHYDRO-N-ACETYLMURAMIC ACID KINASE"/>
    <property type="match status" value="1"/>
</dbReference>
<dbReference type="GO" id="GO:0009254">
    <property type="term" value="P:peptidoglycan turnover"/>
    <property type="evidence" value="ECO:0007669"/>
    <property type="project" value="UniProtKB-UniRule"/>
</dbReference>
<keyword evidence="1 2" id="KW-0418">Kinase</keyword>
<dbReference type="AlphaFoldDB" id="A0AAU7ZJH9"/>
<dbReference type="SUPFAM" id="SSF53067">
    <property type="entry name" value="Actin-like ATPase domain"/>
    <property type="match status" value="1"/>
</dbReference>
<comment type="pathway">
    <text evidence="1">Amino-sugar metabolism; 1,6-anhydro-N-acetylmuramate degradation.</text>
</comment>
<keyword evidence="1" id="KW-0547">Nucleotide-binding</keyword>
<keyword evidence="1" id="KW-0067">ATP-binding</keyword>
<dbReference type="InterPro" id="IPR005338">
    <property type="entry name" value="Anhydro_N_Ac-Mur_kinase"/>
</dbReference>
<dbReference type="RefSeq" id="WP_179638915.1">
    <property type="nucleotide sequence ID" value="NZ_CP132931.1"/>
</dbReference>
<dbReference type="GO" id="GO:0005524">
    <property type="term" value="F:ATP binding"/>
    <property type="evidence" value="ECO:0007669"/>
    <property type="project" value="UniProtKB-UniRule"/>
</dbReference>
<organism evidence="2">
    <name type="scientific">Tunturiibacter empetritectus</name>
    <dbReference type="NCBI Taxonomy" id="3069691"/>
    <lineage>
        <taxon>Bacteria</taxon>
        <taxon>Pseudomonadati</taxon>
        <taxon>Acidobacteriota</taxon>
        <taxon>Terriglobia</taxon>
        <taxon>Terriglobales</taxon>
        <taxon>Acidobacteriaceae</taxon>
        <taxon>Tunturiibacter</taxon>
    </lineage>
</organism>
<dbReference type="GO" id="GO:0016773">
    <property type="term" value="F:phosphotransferase activity, alcohol group as acceptor"/>
    <property type="evidence" value="ECO:0007669"/>
    <property type="project" value="UniProtKB-UniRule"/>
</dbReference>
<comment type="function">
    <text evidence="1">Catalyzes the specific phosphorylation of 1,6-anhydro-N-acetylmuramic acid (anhMurNAc) with the simultaneous cleavage of the 1,6-anhydro ring, generating MurNAc-6-P. Is required for the utilization of anhMurNAc either imported from the medium or derived from its own cell wall murein, and thus plays a role in cell wall recycling.</text>
</comment>
<protein>
    <recommendedName>
        <fullName evidence="1">Anhydro-N-acetylmuramic acid kinase</fullName>
        <ecNumber evidence="1">2.7.1.170</ecNumber>
    </recommendedName>
    <alternativeName>
        <fullName evidence="1">AnhMurNAc kinase</fullName>
    </alternativeName>
</protein>
<gene>
    <name evidence="1" type="primary">anmK</name>
    <name evidence="2" type="ORF">RBB75_18970</name>
</gene>
<evidence type="ECO:0000313" key="2">
    <source>
        <dbReference type="EMBL" id="XCB28759.1"/>
    </source>
</evidence>
<proteinExistence type="inferred from homology"/>
<name>A0AAU7ZJH9_9BACT</name>
<dbReference type="GO" id="GO:0016301">
    <property type="term" value="F:kinase activity"/>
    <property type="evidence" value="ECO:0007669"/>
    <property type="project" value="UniProtKB-KW"/>
</dbReference>
<dbReference type="InterPro" id="IPR043129">
    <property type="entry name" value="ATPase_NBD"/>
</dbReference>
<dbReference type="CDD" id="cd24050">
    <property type="entry name" value="ASKHA_NBD_ANMK"/>
    <property type="match status" value="1"/>
</dbReference>
<evidence type="ECO:0000256" key="1">
    <source>
        <dbReference type="HAMAP-Rule" id="MF_01270"/>
    </source>
</evidence>
<keyword evidence="1 2" id="KW-0808">Transferase</keyword>
<accession>A0AAU7ZJH9</accession>
<dbReference type="NCBIfam" id="NF007148">
    <property type="entry name" value="PRK09585.3-2"/>
    <property type="match status" value="1"/>
</dbReference>
<dbReference type="EC" id="2.7.1.170" evidence="1"/>
<reference evidence="2" key="2">
    <citation type="journal article" date="2024" name="Environ. Microbiol.">
        <title>Genome analysis and description of Tunturibacter gen. nov. expands the diversity of Terriglobia in tundra soils.</title>
        <authorList>
            <person name="Messyasz A."/>
            <person name="Mannisto M.K."/>
            <person name="Kerkhof L.J."/>
            <person name="Haggblom M.M."/>
        </authorList>
    </citation>
    <scope>NUCLEOTIDE SEQUENCE</scope>
    <source>
        <strain evidence="2">M8UP23</strain>
    </source>
</reference>
<reference evidence="2" key="1">
    <citation type="submission" date="2023-08" db="EMBL/GenBank/DDBJ databases">
        <authorList>
            <person name="Messyasz A."/>
            <person name="Mannisto M.K."/>
            <person name="Kerkhof L.J."/>
            <person name="Haggblom M."/>
        </authorList>
    </citation>
    <scope>NUCLEOTIDE SEQUENCE</scope>
    <source>
        <strain evidence="2">M8UP23</strain>
    </source>
</reference>